<dbReference type="KEGG" id="vg:18563119"/>
<evidence type="ECO:0000313" key="1">
    <source>
        <dbReference type="EMBL" id="AFH21161.1"/>
    </source>
</evidence>
<reference evidence="1 2" key="1">
    <citation type="submission" date="2012-02" db="EMBL/GenBank/DDBJ databases">
        <title>Complete Genome Sequence of Cronobacter sakazakii Bacteriophage CR9.</title>
        <authorList>
            <person name="Shin H."/>
            <person name="Lee J.-H."/>
            <person name="Kim Y."/>
            <person name="Ryu S."/>
        </authorList>
    </citation>
    <scope>NUCLEOTIDE SEQUENCE [LARGE SCALE GENOMIC DNA]</scope>
</reference>
<accession>M1F2H1</accession>
<organism evidence="1 2">
    <name type="scientific">Cronobacter phage CR9</name>
    <dbReference type="NCBI Taxonomy" id="1162290"/>
    <lineage>
        <taxon>Viruses</taxon>
        <taxon>Duplodnaviria</taxon>
        <taxon>Heunggongvirae</taxon>
        <taxon>Uroviricota</taxon>
        <taxon>Caudoviricetes</taxon>
        <taxon>Vequintavirinae</taxon>
        <taxon>Certrevirus</taxon>
        <taxon>Certrevirus CR9</taxon>
    </lineage>
</organism>
<keyword evidence="2" id="KW-1185">Reference proteome</keyword>
<protein>
    <submittedName>
        <fullName evidence="1">Uncharacterized protein</fullName>
    </submittedName>
</protein>
<evidence type="ECO:0000313" key="2">
    <source>
        <dbReference type="Proteomes" id="UP000011829"/>
    </source>
</evidence>
<sequence>MKQVVEVKVTFEMDYSNADLAPYLEEKLKQLSMDQIKVEMHKLLASGIKELVDNDMKGDGLPGLTYYVEDISV</sequence>
<proteinExistence type="predicted"/>
<dbReference type="OrthoDB" id="37317at10239"/>
<name>M1F2H1_9CAUD</name>
<dbReference type="GeneID" id="18563119"/>
<gene>
    <name evidence="1" type="ORF">CR9_277</name>
</gene>
<dbReference type="RefSeq" id="YP_009015239.1">
    <property type="nucleotide sequence ID" value="NC_023717.1"/>
</dbReference>
<dbReference type="Proteomes" id="UP000011829">
    <property type="component" value="Segment"/>
</dbReference>
<dbReference type="EMBL" id="JQ691611">
    <property type="protein sequence ID" value="AFH21161.1"/>
    <property type="molecule type" value="Genomic_DNA"/>
</dbReference>